<comment type="subcellular location">
    <subcellularLocation>
        <location evidence="1">Cell inner membrane</location>
        <topology evidence="1">Multi-pass membrane protein</topology>
    </subcellularLocation>
</comment>
<gene>
    <name evidence="16" type="ORF">MNBD_GAMMA26-2689</name>
</gene>
<evidence type="ECO:0000256" key="2">
    <source>
        <dbReference type="ARBA" id="ARBA00010527"/>
    </source>
</evidence>
<dbReference type="GO" id="GO:0051205">
    <property type="term" value="P:protein insertion into membrane"/>
    <property type="evidence" value="ECO:0007669"/>
    <property type="project" value="TreeGrafter"/>
</dbReference>
<dbReference type="GO" id="GO:0015031">
    <property type="term" value="P:protein transport"/>
    <property type="evidence" value="ECO:0007669"/>
    <property type="project" value="UniProtKB-KW"/>
</dbReference>
<evidence type="ECO:0000256" key="5">
    <source>
        <dbReference type="ARBA" id="ARBA00022475"/>
    </source>
</evidence>
<dbReference type="InterPro" id="IPR038221">
    <property type="entry name" value="YidC_periplasmic_sf"/>
</dbReference>
<dbReference type="PANTHER" id="PTHR12428">
    <property type="entry name" value="OXA1"/>
    <property type="match status" value="1"/>
</dbReference>
<feature type="domain" description="Membrane insertase YidC/Oxa/ALB C-terminal" evidence="14">
    <location>
        <begin position="373"/>
        <end position="551"/>
    </location>
</feature>
<dbReference type="PANTHER" id="PTHR12428:SF65">
    <property type="entry name" value="CYTOCHROME C OXIDASE ASSEMBLY PROTEIN COX18, MITOCHONDRIAL"/>
    <property type="match status" value="1"/>
</dbReference>
<dbReference type="PRINTS" id="PR00701">
    <property type="entry name" value="60KDINNERMP"/>
</dbReference>
<organism evidence="16">
    <name type="scientific">hydrothermal vent metagenome</name>
    <dbReference type="NCBI Taxonomy" id="652676"/>
    <lineage>
        <taxon>unclassified sequences</taxon>
        <taxon>metagenomes</taxon>
        <taxon>ecological metagenomes</taxon>
    </lineage>
</organism>
<evidence type="ECO:0000259" key="14">
    <source>
        <dbReference type="Pfam" id="PF02096"/>
    </source>
</evidence>
<evidence type="ECO:0000256" key="4">
    <source>
        <dbReference type="ARBA" id="ARBA00022448"/>
    </source>
</evidence>
<keyword evidence="5" id="KW-1003">Cell membrane</keyword>
<feature type="transmembrane region" description="Helical" evidence="13">
    <location>
        <begin position="436"/>
        <end position="458"/>
    </location>
</feature>
<dbReference type="NCBIfam" id="TIGR03593">
    <property type="entry name" value="yidC_nterm"/>
    <property type="match status" value="1"/>
</dbReference>
<name>A0A3B1BIG3_9ZZZZ</name>
<keyword evidence="10" id="KW-0143">Chaperone</keyword>
<evidence type="ECO:0000256" key="9">
    <source>
        <dbReference type="ARBA" id="ARBA00023136"/>
    </source>
</evidence>
<evidence type="ECO:0000313" key="16">
    <source>
        <dbReference type="EMBL" id="VAX11208.1"/>
    </source>
</evidence>
<dbReference type="NCBIfam" id="NF002353">
    <property type="entry name" value="PRK01318.1-4"/>
    <property type="match status" value="1"/>
</dbReference>
<keyword evidence="6 13" id="KW-0812">Transmembrane</keyword>
<evidence type="ECO:0000256" key="7">
    <source>
        <dbReference type="ARBA" id="ARBA00022927"/>
    </source>
</evidence>
<evidence type="ECO:0000256" key="10">
    <source>
        <dbReference type="ARBA" id="ARBA00023186"/>
    </source>
</evidence>
<dbReference type="CDD" id="cd20070">
    <property type="entry name" value="5TM_YidC_Alb3"/>
    <property type="match status" value="1"/>
</dbReference>
<protein>
    <recommendedName>
        <fullName evidence="3">Membrane protein insertase YidC</fullName>
    </recommendedName>
    <alternativeName>
        <fullName evidence="12">Foldase YidC</fullName>
    </alternativeName>
    <alternativeName>
        <fullName evidence="11">Membrane integrase YidC</fullName>
    </alternativeName>
</protein>
<dbReference type="PRINTS" id="PR01900">
    <property type="entry name" value="YIDCPROTEIN"/>
</dbReference>
<evidence type="ECO:0000259" key="15">
    <source>
        <dbReference type="Pfam" id="PF14849"/>
    </source>
</evidence>
<dbReference type="GO" id="GO:0005886">
    <property type="term" value="C:plasma membrane"/>
    <property type="evidence" value="ECO:0007669"/>
    <property type="project" value="UniProtKB-SubCell"/>
</dbReference>
<dbReference type="InterPro" id="IPR028055">
    <property type="entry name" value="YidC/Oxa/ALB_C"/>
</dbReference>
<keyword evidence="9 13" id="KW-0472">Membrane</keyword>
<dbReference type="InterPro" id="IPR028053">
    <property type="entry name" value="Membr_insert_YidC_N"/>
</dbReference>
<evidence type="ECO:0000256" key="6">
    <source>
        <dbReference type="ARBA" id="ARBA00022692"/>
    </source>
</evidence>
<dbReference type="NCBIfam" id="TIGR03592">
    <property type="entry name" value="yidC_oxa1_cterm"/>
    <property type="match status" value="1"/>
</dbReference>
<proteinExistence type="inferred from homology"/>
<evidence type="ECO:0000256" key="12">
    <source>
        <dbReference type="ARBA" id="ARBA00033342"/>
    </source>
</evidence>
<evidence type="ECO:0000256" key="3">
    <source>
        <dbReference type="ARBA" id="ARBA00015325"/>
    </source>
</evidence>
<reference evidence="16" key="1">
    <citation type="submission" date="2018-06" db="EMBL/GenBank/DDBJ databases">
        <authorList>
            <person name="Zhirakovskaya E."/>
        </authorList>
    </citation>
    <scope>NUCLEOTIDE SEQUENCE</scope>
</reference>
<feature type="transmembrane region" description="Helical" evidence="13">
    <location>
        <begin position="373"/>
        <end position="392"/>
    </location>
</feature>
<evidence type="ECO:0000256" key="11">
    <source>
        <dbReference type="ARBA" id="ARBA00033245"/>
    </source>
</evidence>
<dbReference type="NCBIfam" id="NF002352">
    <property type="entry name" value="PRK01318.1-3"/>
    <property type="match status" value="1"/>
</dbReference>
<feature type="domain" description="Membrane insertase YidC N-terminal" evidence="15">
    <location>
        <begin position="87"/>
        <end position="362"/>
    </location>
</feature>
<sequence>MDNIRILLFGALAFCLLLIWQAWQRDYGPQPQPIETTAQAPATQGVATPAAVSDGTIPEVQVAPGAPDIMAPTAAPKTEVITSAVSISVKTDLLDVEISAQGGEIKNVYLRKYPNSLLTPDDKFQLMTSNLVNRFIAQSGLIGADKETAPNHEAMYRVAQQELALSEGEDTLEAVLYWTHPSGIKITKRYIFQRGSYEITLHHEIENGSNATWSAREYRQLQRARPPESQGSSFIYTYTGAAIYSPEEKYEKYSFDDMDDAKLSRDVTGGWITMMQHYFLGAWIPPVNERSHYYSSKLAEGRYLVGMYSPLVSVAEGASHSFTSKLFIGPKLQQEMEDTAPGLELTVDYGWLTFLAKPIYWLLQKMYSLSNNWGWAIIFLTILIKAGFYKLSEASYKSMANMRKLAPRMQALKDRYGDDKAAMNQAMMKMYKQEKINPLGGCLPILVQIPVFIALYWVLLESVELRQAPFILWITDLSAKDPYFVLPVIMAASMFIQQKLNPAPLDPVQAKVMMSLPFVFGIFFAFFPSGLVLYWVVNNLISITQQWFITKKIEQEVSKKSK</sequence>
<dbReference type="EMBL" id="UOFX01000082">
    <property type="protein sequence ID" value="VAX11208.1"/>
    <property type="molecule type" value="Genomic_DNA"/>
</dbReference>
<evidence type="ECO:0000256" key="13">
    <source>
        <dbReference type="SAM" id="Phobius"/>
    </source>
</evidence>
<feature type="transmembrane region" description="Helical" evidence="13">
    <location>
        <begin position="516"/>
        <end position="537"/>
    </location>
</feature>
<keyword evidence="8 13" id="KW-1133">Transmembrane helix</keyword>
<dbReference type="Gene3D" id="2.70.98.90">
    <property type="match status" value="1"/>
</dbReference>
<keyword evidence="7" id="KW-0653">Protein transport</keyword>
<dbReference type="GO" id="GO:0032977">
    <property type="term" value="F:membrane insertase activity"/>
    <property type="evidence" value="ECO:0007669"/>
    <property type="project" value="InterPro"/>
</dbReference>
<dbReference type="AlphaFoldDB" id="A0A3B1BIG3"/>
<dbReference type="InterPro" id="IPR019998">
    <property type="entry name" value="Membr_insert_YidC"/>
</dbReference>
<dbReference type="Pfam" id="PF14849">
    <property type="entry name" value="YidC_periplas"/>
    <property type="match status" value="1"/>
</dbReference>
<keyword evidence="4" id="KW-0813">Transport</keyword>
<dbReference type="CDD" id="cd19961">
    <property type="entry name" value="EcYidC-like_peri"/>
    <property type="match status" value="1"/>
</dbReference>
<dbReference type="InterPro" id="IPR001708">
    <property type="entry name" value="YidC/ALB3/OXA1/COX18"/>
</dbReference>
<dbReference type="HAMAP" id="MF_01810">
    <property type="entry name" value="YidC_type1"/>
    <property type="match status" value="1"/>
</dbReference>
<comment type="similarity">
    <text evidence="2">Belongs to the OXA1/ALB3/YidC family. Type 1 subfamily.</text>
</comment>
<dbReference type="Pfam" id="PF02096">
    <property type="entry name" value="60KD_IMP"/>
    <property type="match status" value="1"/>
</dbReference>
<dbReference type="InterPro" id="IPR047196">
    <property type="entry name" value="YidC_ALB_C"/>
</dbReference>
<evidence type="ECO:0000256" key="8">
    <source>
        <dbReference type="ARBA" id="ARBA00022989"/>
    </source>
</evidence>
<evidence type="ECO:0000256" key="1">
    <source>
        <dbReference type="ARBA" id="ARBA00004429"/>
    </source>
</evidence>
<accession>A0A3B1BIG3</accession>